<evidence type="ECO:0000313" key="2">
    <source>
        <dbReference type="Proteomes" id="UP000076532"/>
    </source>
</evidence>
<evidence type="ECO:0000313" key="1">
    <source>
        <dbReference type="EMBL" id="KZP27260.1"/>
    </source>
</evidence>
<reference evidence="1 2" key="1">
    <citation type="journal article" date="2016" name="Mol. Biol. Evol.">
        <title>Comparative Genomics of Early-Diverging Mushroom-Forming Fungi Provides Insights into the Origins of Lignocellulose Decay Capabilities.</title>
        <authorList>
            <person name="Nagy L.G."/>
            <person name="Riley R."/>
            <person name="Tritt A."/>
            <person name="Adam C."/>
            <person name="Daum C."/>
            <person name="Floudas D."/>
            <person name="Sun H."/>
            <person name="Yadav J.S."/>
            <person name="Pangilinan J."/>
            <person name="Larsson K.H."/>
            <person name="Matsuura K."/>
            <person name="Barry K."/>
            <person name="Labutti K."/>
            <person name="Kuo R."/>
            <person name="Ohm R.A."/>
            <person name="Bhattacharya S.S."/>
            <person name="Shirouzu T."/>
            <person name="Yoshinaga Y."/>
            <person name="Martin F.M."/>
            <person name="Grigoriev I.V."/>
            <person name="Hibbett D.S."/>
        </authorList>
    </citation>
    <scope>NUCLEOTIDE SEQUENCE [LARGE SCALE GENOMIC DNA]</scope>
    <source>
        <strain evidence="1 2">CBS 109695</strain>
    </source>
</reference>
<accession>A0A166QKL2</accession>
<dbReference type="EMBL" id="KV417510">
    <property type="protein sequence ID" value="KZP27260.1"/>
    <property type="molecule type" value="Genomic_DNA"/>
</dbReference>
<dbReference type="Proteomes" id="UP000076532">
    <property type="component" value="Unassembled WGS sequence"/>
</dbReference>
<organism evidence="1 2">
    <name type="scientific">Athelia psychrophila</name>
    <dbReference type="NCBI Taxonomy" id="1759441"/>
    <lineage>
        <taxon>Eukaryota</taxon>
        <taxon>Fungi</taxon>
        <taxon>Dikarya</taxon>
        <taxon>Basidiomycota</taxon>
        <taxon>Agaricomycotina</taxon>
        <taxon>Agaricomycetes</taxon>
        <taxon>Agaricomycetidae</taxon>
        <taxon>Atheliales</taxon>
        <taxon>Atheliaceae</taxon>
        <taxon>Athelia</taxon>
    </lineage>
</organism>
<gene>
    <name evidence="1" type="ORF">FIBSPDRAFT_886801</name>
</gene>
<dbReference type="AlphaFoldDB" id="A0A166QKL2"/>
<protein>
    <submittedName>
        <fullName evidence="1">Uncharacterized protein</fullName>
    </submittedName>
</protein>
<sequence length="161" mass="18125">MYRMEFTISDTAGERVLVCQSRPKCLATSRTGNLRAVKVASSDLGVYLSRGWCWSSPGFGCCRGEGRGKVLVWIWSEPRSCGDRGRRLFMFVDVGLSFVEGRGPHLLIGSNYLVRPATEELPLLEWRPLPRWKHILVVPDNVAAAMSATMSSDKLRLEHLW</sequence>
<keyword evidence="2" id="KW-1185">Reference proteome</keyword>
<proteinExistence type="predicted"/>
<name>A0A166QKL2_9AGAM</name>